<organism evidence="1 2">
    <name type="scientific">Castor canadensis</name>
    <name type="common">American beaver</name>
    <dbReference type="NCBI Taxonomy" id="51338"/>
    <lineage>
        <taxon>Eukaryota</taxon>
        <taxon>Metazoa</taxon>
        <taxon>Chordata</taxon>
        <taxon>Craniata</taxon>
        <taxon>Vertebrata</taxon>
        <taxon>Euteleostomi</taxon>
        <taxon>Mammalia</taxon>
        <taxon>Eutheria</taxon>
        <taxon>Euarchontoglires</taxon>
        <taxon>Glires</taxon>
        <taxon>Rodentia</taxon>
        <taxon>Castorimorpha</taxon>
        <taxon>Castoridae</taxon>
        <taxon>Castor</taxon>
    </lineage>
</organism>
<name>A0AC58KUU1_CASCN</name>
<evidence type="ECO:0000313" key="1">
    <source>
        <dbReference type="Proteomes" id="UP001732720"/>
    </source>
</evidence>
<keyword evidence="1" id="KW-1185">Reference proteome</keyword>
<dbReference type="RefSeq" id="XP_073908671.1">
    <property type="nucleotide sequence ID" value="XM_074052570.1"/>
</dbReference>
<dbReference type="Proteomes" id="UP001732720">
    <property type="component" value="Chromosome 13"/>
</dbReference>
<evidence type="ECO:0000313" key="2">
    <source>
        <dbReference type="RefSeq" id="XP_073908671.1"/>
    </source>
</evidence>
<reference evidence="2" key="1">
    <citation type="submission" date="2025-08" db="UniProtKB">
        <authorList>
            <consortium name="RefSeq"/>
        </authorList>
    </citation>
    <scope>IDENTIFICATION</scope>
</reference>
<protein>
    <submittedName>
        <fullName evidence="2">Uncharacterized protein</fullName>
    </submittedName>
</protein>
<proteinExistence type="predicted"/>
<accession>A0AC58KUU1</accession>
<gene>
    <name evidence="2" type="primary">LOC141415594</name>
</gene>
<sequence>MELLRPLPAAHTHSGVPRSRERERRAARGQNGPTGRQGAQENRVRDRAATASPAARARAAASGAATASNGSSNSGGCPGPAALRPAGHLRTSRRRRPLRRPGRRPGSQRGRRERRGFAGAFCSEGVAAGRGAGKGDLGTAPSAREAPEGQASCSARRLSPSRELDVGSGDRRDLGTPAQCGNGRRRV</sequence>